<dbReference type="STRING" id="1235591.CAK95_14980"/>
<dbReference type="InterPro" id="IPR014756">
    <property type="entry name" value="Ig_E-set"/>
</dbReference>
<dbReference type="NCBIfam" id="TIGR04490">
    <property type="entry name" value="SoxZ_true"/>
    <property type="match status" value="1"/>
</dbReference>
<dbReference type="Gene3D" id="2.60.40.10">
    <property type="entry name" value="Immunoglobulins"/>
    <property type="match status" value="1"/>
</dbReference>
<dbReference type="InterPro" id="IPR014880">
    <property type="entry name" value="SoxZ_dom"/>
</dbReference>
<reference evidence="1 2" key="1">
    <citation type="submission" date="2017-05" db="EMBL/GenBank/DDBJ databases">
        <title>Full genome sequence of Pseudorhodoplanes sinuspersici.</title>
        <authorList>
            <person name="Dastgheib S.M.M."/>
            <person name="Shavandi M."/>
            <person name="Tirandaz H."/>
        </authorList>
    </citation>
    <scope>NUCLEOTIDE SEQUENCE [LARGE SCALE GENOMIC DNA]</scope>
    <source>
        <strain evidence="1 2">RIPI110</strain>
    </source>
</reference>
<dbReference type="Pfam" id="PF08770">
    <property type="entry name" value="SoxZ"/>
    <property type="match status" value="1"/>
</dbReference>
<evidence type="ECO:0000313" key="2">
    <source>
        <dbReference type="Proteomes" id="UP000194137"/>
    </source>
</evidence>
<organism evidence="1 2">
    <name type="scientific">Pseudorhodoplanes sinuspersici</name>
    <dbReference type="NCBI Taxonomy" id="1235591"/>
    <lineage>
        <taxon>Bacteria</taxon>
        <taxon>Pseudomonadati</taxon>
        <taxon>Pseudomonadota</taxon>
        <taxon>Alphaproteobacteria</taxon>
        <taxon>Hyphomicrobiales</taxon>
        <taxon>Pseudorhodoplanes</taxon>
    </lineage>
</organism>
<sequence>MAARTLVNVPPKAKRGDVIQIRTLISHIMENGFRHNNMGQPIPRDIITSFVCTYNGETIFDATLYPAISANPFLTFHTVAIESGTINFKWTGDNGFTQEASAKIMVE</sequence>
<keyword evidence="2" id="KW-1185">Reference proteome</keyword>
<accession>A0A1W6ZS95</accession>
<dbReference type="SUPFAM" id="SSF81296">
    <property type="entry name" value="E set domains"/>
    <property type="match status" value="1"/>
</dbReference>
<gene>
    <name evidence="1" type="ORF">CAK95_14980</name>
</gene>
<dbReference type="EMBL" id="CP021112">
    <property type="protein sequence ID" value="ARQ00232.1"/>
    <property type="molecule type" value="Genomic_DNA"/>
</dbReference>
<protein>
    <submittedName>
        <fullName evidence="1">Thiosulfate oxidation carrier complex protein SoxZ</fullName>
    </submittedName>
</protein>
<name>A0A1W6ZS95_9HYPH</name>
<evidence type="ECO:0000313" key="1">
    <source>
        <dbReference type="EMBL" id="ARQ00232.1"/>
    </source>
</evidence>
<dbReference type="InterPro" id="IPR030995">
    <property type="entry name" value="SoxZ"/>
</dbReference>
<dbReference type="RefSeq" id="WP_086088630.1">
    <property type="nucleotide sequence ID" value="NZ_CP021112.1"/>
</dbReference>
<dbReference type="Proteomes" id="UP000194137">
    <property type="component" value="Chromosome"/>
</dbReference>
<dbReference type="KEGG" id="psin:CAK95_14980"/>
<dbReference type="InterPro" id="IPR013783">
    <property type="entry name" value="Ig-like_fold"/>
</dbReference>
<dbReference type="AlphaFoldDB" id="A0A1W6ZS95"/>
<proteinExistence type="predicted"/>
<dbReference type="OrthoDB" id="9795530at2"/>